<dbReference type="EMBL" id="CATNWA010020666">
    <property type="protein sequence ID" value="CAI9619345.1"/>
    <property type="molecule type" value="Genomic_DNA"/>
</dbReference>
<sequence length="265" mass="29950">MQLTKTEDKEQKAIKDLQNKESLASELCSSIRTLLFHLENGGVIIVDTEIVNMFRAKLEDLSKCEIALHGHVSTIHTREWRGLRHVVKPQQRSLQFDPQSAHTNLVLSKNLKQVRFSPFAQPPKSNDSFEPGLYVLGVPGFNSGQHYWEVDVSHKSNWIIGVVKESVPRKGPQSLDPDKGYWVLNKQEDKIFTACGLLCPKFMRPPLRIGVFVDILDGYLAFYDLDTTGLIFEITGCHFVGKLFPFFCPGVPTKEEDLGPLTLLN</sequence>
<dbReference type="Pfam" id="PF13765">
    <property type="entry name" value="PRY"/>
    <property type="match status" value="1"/>
</dbReference>
<dbReference type="InterPro" id="IPR050143">
    <property type="entry name" value="TRIM/RBCC"/>
</dbReference>
<dbReference type="Gene3D" id="2.60.120.920">
    <property type="match status" value="1"/>
</dbReference>
<evidence type="ECO:0000256" key="1">
    <source>
        <dbReference type="ARBA" id="ARBA00023054"/>
    </source>
</evidence>
<accession>A0ABN9HC11</accession>
<gene>
    <name evidence="3" type="ORF">SPARVUS_LOCUS15827051</name>
</gene>
<dbReference type="Pfam" id="PF00622">
    <property type="entry name" value="SPRY"/>
    <property type="match status" value="1"/>
</dbReference>
<evidence type="ECO:0000313" key="3">
    <source>
        <dbReference type="EMBL" id="CAI9619345.1"/>
    </source>
</evidence>
<dbReference type="InterPro" id="IPR003879">
    <property type="entry name" value="Butyrophylin_SPRY"/>
</dbReference>
<feature type="domain" description="B30.2/SPRY" evidence="2">
    <location>
        <begin position="73"/>
        <end position="263"/>
    </location>
</feature>
<name>A0ABN9HC11_9NEOB</name>
<proteinExistence type="predicted"/>
<dbReference type="PANTHER" id="PTHR24103">
    <property type="entry name" value="E3 UBIQUITIN-PROTEIN LIGASE TRIM"/>
    <property type="match status" value="1"/>
</dbReference>
<dbReference type="InterPro" id="IPR043136">
    <property type="entry name" value="B30.2/SPRY_sf"/>
</dbReference>
<dbReference type="SMART" id="SM00449">
    <property type="entry name" value="SPRY"/>
    <property type="match status" value="1"/>
</dbReference>
<protein>
    <recommendedName>
        <fullName evidence="2">B30.2/SPRY domain-containing protein</fullName>
    </recommendedName>
</protein>
<reference evidence="3" key="1">
    <citation type="submission" date="2023-05" db="EMBL/GenBank/DDBJ databases">
        <authorList>
            <person name="Stuckert A."/>
        </authorList>
    </citation>
    <scope>NUCLEOTIDE SEQUENCE</scope>
</reference>
<dbReference type="PROSITE" id="PS50188">
    <property type="entry name" value="B302_SPRY"/>
    <property type="match status" value="1"/>
</dbReference>
<dbReference type="SMART" id="SM00589">
    <property type="entry name" value="PRY"/>
    <property type="match status" value="1"/>
</dbReference>
<organism evidence="3 4">
    <name type="scientific">Staurois parvus</name>
    <dbReference type="NCBI Taxonomy" id="386267"/>
    <lineage>
        <taxon>Eukaryota</taxon>
        <taxon>Metazoa</taxon>
        <taxon>Chordata</taxon>
        <taxon>Craniata</taxon>
        <taxon>Vertebrata</taxon>
        <taxon>Euteleostomi</taxon>
        <taxon>Amphibia</taxon>
        <taxon>Batrachia</taxon>
        <taxon>Anura</taxon>
        <taxon>Neobatrachia</taxon>
        <taxon>Ranoidea</taxon>
        <taxon>Ranidae</taxon>
        <taxon>Staurois</taxon>
    </lineage>
</organism>
<dbReference type="InterPro" id="IPR013320">
    <property type="entry name" value="ConA-like_dom_sf"/>
</dbReference>
<keyword evidence="4" id="KW-1185">Reference proteome</keyword>
<dbReference type="InterPro" id="IPR001870">
    <property type="entry name" value="B30.2/SPRY"/>
</dbReference>
<comment type="caution">
    <text evidence="3">The sequence shown here is derived from an EMBL/GenBank/DDBJ whole genome shotgun (WGS) entry which is preliminary data.</text>
</comment>
<dbReference type="InterPro" id="IPR003877">
    <property type="entry name" value="SPRY_dom"/>
</dbReference>
<dbReference type="PRINTS" id="PR01407">
    <property type="entry name" value="BUTYPHLNCDUF"/>
</dbReference>
<evidence type="ECO:0000259" key="2">
    <source>
        <dbReference type="PROSITE" id="PS50188"/>
    </source>
</evidence>
<evidence type="ECO:0000313" key="4">
    <source>
        <dbReference type="Proteomes" id="UP001162483"/>
    </source>
</evidence>
<keyword evidence="1" id="KW-0175">Coiled coil</keyword>
<dbReference type="Proteomes" id="UP001162483">
    <property type="component" value="Unassembled WGS sequence"/>
</dbReference>
<dbReference type="InterPro" id="IPR006574">
    <property type="entry name" value="PRY"/>
</dbReference>
<dbReference type="SUPFAM" id="SSF49899">
    <property type="entry name" value="Concanavalin A-like lectins/glucanases"/>
    <property type="match status" value="1"/>
</dbReference>